<sequence length="47" mass="5967">MEIFPFYKEKYIKFRKFLECRKISIQKFWINLNRYKNSIGFFGFISF</sequence>
<gene>
    <name evidence="1" type="ORF">CAMGR0001_0652</name>
</gene>
<dbReference type="EMBL" id="ACYG01000004">
    <property type="protein sequence ID" value="EEV19018.1"/>
    <property type="molecule type" value="Genomic_DNA"/>
</dbReference>
<dbReference type="Proteomes" id="UP000005709">
    <property type="component" value="Unassembled WGS sequence"/>
</dbReference>
<name>C8PDU6_9BACT</name>
<protein>
    <submittedName>
        <fullName evidence="1">Uncharacterized protein</fullName>
    </submittedName>
</protein>
<reference evidence="1 2" key="1">
    <citation type="submission" date="2009-07" db="EMBL/GenBank/DDBJ databases">
        <authorList>
            <person name="Madupu R."/>
            <person name="Sebastian Y."/>
            <person name="Durkin A.S."/>
            <person name="Torralba M."/>
            <person name="Methe B."/>
            <person name="Sutton G.G."/>
            <person name="Strausberg R.L."/>
            <person name="Nelson K.E."/>
        </authorList>
    </citation>
    <scope>NUCLEOTIDE SEQUENCE [LARGE SCALE GENOMIC DNA]</scope>
    <source>
        <strain evidence="1 2">RM3268</strain>
    </source>
</reference>
<keyword evidence="2" id="KW-1185">Reference proteome</keyword>
<comment type="caution">
    <text evidence="1">The sequence shown here is derived from an EMBL/GenBank/DDBJ whole genome shotgun (WGS) entry which is preliminary data.</text>
</comment>
<evidence type="ECO:0000313" key="2">
    <source>
        <dbReference type="Proteomes" id="UP000005709"/>
    </source>
</evidence>
<dbReference type="AlphaFoldDB" id="C8PDU6"/>
<accession>C8PDU6</accession>
<proteinExistence type="predicted"/>
<evidence type="ECO:0000313" key="1">
    <source>
        <dbReference type="EMBL" id="EEV19018.1"/>
    </source>
</evidence>
<organism evidence="1 2">
    <name type="scientific">Campylobacter gracilis RM3268</name>
    <dbReference type="NCBI Taxonomy" id="553220"/>
    <lineage>
        <taxon>Bacteria</taxon>
        <taxon>Pseudomonadati</taxon>
        <taxon>Campylobacterota</taxon>
        <taxon>Epsilonproteobacteria</taxon>
        <taxon>Campylobacterales</taxon>
        <taxon>Campylobacteraceae</taxon>
        <taxon>Campylobacter</taxon>
    </lineage>
</organism>